<comment type="caution">
    <text evidence="11">The sequence shown here is derived from an EMBL/GenBank/DDBJ whole genome shotgun (WGS) entry which is preliminary data.</text>
</comment>
<gene>
    <name evidence="9 11" type="primary">rpsH</name>
    <name evidence="11" type="ORF">CKF54_01255</name>
</gene>
<keyword evidence="6 9" id="KW-0687">Ribonucleoprotein</keyword>
<dbReference type="FunFam" id="3.30.1370.30:FF:000003">
    <property type="entry name" value="30S ribosomal protein S8"/>
    <property type="match status" value="1"/>
</dbReference>
<keyword evidence="5 9" id="KW-0689">Ribosomal protein</keyword>
<dbReference type="SUPFAM" id="SSF56047">
    <property type="entry name" value="Ribosomal protein S8"/>
    <property type="match status" value="1"/>
</dbReference>
<evidence type="ECO:0000313" key="11">
    <source>
        <dbReference type="EMBL" id="RIY34092.1"/>
    </source>
</evidence>
<dbReference type="NCBIfam" id="NF001109">
    <property type="entry name" value="PRK00136.1"/>
    <property type="match status" value="1"/>
</dbReference>
<evidence type="ECO:0000256" key="6">
    <source>
        <dbReference type="ARBA" id="ARBA00023274"/>
    </source>
</evidence>
<dbReference type="InterPro" id="IPR047863">
    <property type="entry name" value="Ribosomal_uS8_CS"/>
</dbReference>
<protein>
    <recommendedName>
        <fullName evidence="7 9">Small ribosomal subunit protein uS8</fullName>
    </recommendedName>
</protein>
<evidence type="ECO:0000256" key="2">
    <source>
        <dbReference type="ARBA" id="ARBA00006471"/>
    </source>
</evidence>
<evidence type="ECO:0000256" key="4">
    <source>
        <dbReference type="ARBA" id="ARBA00022884"/>
    </source>
</evidence>
<dbReference type="PROSITE" id="PS00053">
    <property type="entry name" value="RIBOSOMAL_S8"/>
    <property type="match status" value="1"/>
</dbReference>
<dbReference type="Pfam" id="PF00410">
    <property type="entry name" value="Ribosomal_S8"/>
    <property type="match status" value="1"/>
</dbReference>
<dbReference type="EMBL" id="NRHC01000016">
    <property type="protein sequence ID" value="RIY34092.1"/>
    <property type="molecule type" value="Genomic_DNA"/>
</dbReference>
<dbReference type="RefSeq" id="WP_119496842.1">
    <property type="nucleotide sequence ID" value="NZ_NRHC01000016.1"/>
</dbReference>
<dbReference type="GO" id="GO:0006412">
    <property type="term" value="P:translation"/>
    <property type="evidence" value="ECO:0007669"/>
    <property type="project" value="UniProtKB-UniRule"/>
</dbReference>
<organism evidence="11 12">
    <name type="scientific">Psittacicella hinzii</name>
    <dbReference type="NCBI Taxonomy" id="2028575"/>
    <lineage>
        <taxon>Bacteria</taxon>
        <taxon>Pseudomonadati</taxon>
        <taxon>Pseudomonadota</taxon>
        <taxon>Gammaproteobacteria</taxon>
        <taxon>Pasteurellales</taxon>
        <taxon>Psittacicellaceae</taxon>
        <taxon>Psittacicella</taxon>
    </lineage>
</organism>
<evidence type="ECO:0000256" key="8">
    <source>
        <dbReference type="ARBA" id="ARBA00046740"/>
    </source>
</evidence>
<dbReference type="Gene3D" id="3.30.1490.10">
    <property type="match status" value="1"/>
</dbReference>
<reference evidence="11 12" key="1">
    <citation type="submission" date="2017-08" db="EMBL/GenBank/DDBJ databases">
        <title>Reclassification of Bisgaard taxon 37 and 44.</title>
        <authorList>
            <person name="Christensen H."/>
        </authorList>
    </citation>
    <scope>NUCLEOTIDE SEQUENCE [LARGE SCALE GENOMIC DNA]</scope>
    <source>
        <strain evidence="11 12">B96_3</strain>
    </source>
</reference>
<keyword evidence="12" id="KW-1185">Reference proteome</keyword>
<dbReference type="GO" id="GO:0003735">
    <property type="term" value="F:structural constituent of ribosome"/>
    <property type="evidence" value="ECO:0007669"/>
    <property type="project" value="InterPro"/>
</dbReference>
<dbReference type="InterPro" id="IPR035987">
    <property type="entry name" value="Ribosomal_uS8_sf"/>
</dbReference>
<keyword evidence="3 9" id="KW-0699">rRNA-binding</keyword>
<dbReference type="PANTHER" id="PTHR11758">
    <property type="entry name" value="40S RIBOSOMAL PROTEIN S15A"/>
    <property type="match status" value="1"/>
</dbReference>
<dbReference type="FunFam" id="3.30.1490.10:FF:000001">
    <property type="entry name" value="30S ribosomal protein S8"/>
    <property type="match status" value="1"/>
</dbReference>
<comment type="function">
    <text evidence="1 9">One of the primary rRNA binding proteins, it binds directly to 16S rRNA central domain where it helps coordinate assembly of the platform of the 30S subunit.</text>
</comment>
<dbReference type="AlphaFoldDB" id="A0A3A1Y775"/>
<evidence type="ECO:0000256" key="7">
    <source>
        <dbReference type="ARBA" id="ARBA00035258"/>
    </source>
</evidence>
<keyword evidence="4 9" id="KW-0694">RNA-binding</keyword>
<dbReference type="GO" id="GO:0019843">
    <property type="term" value="F:rRNA binding"/>
    <property type="evidence" value="ECO:0007669"/>
    <property type="project" value="UniProtKB-UniRule"/>
</dbReference>
<dbReference type="Gene3D" id="3.30.1370.30">
    <property type="match status" value="1"/>
</dbReference>
<evidence type="ECO:0000256" key="3">
    <source>
        <dbReference type="ARBA" id="ARBA00022730"/>
    </source>
</evidence>
<comment type="subunit">
    <text evidence="8 9">Part of the 30S ribosomal subunit. Contacts proteins S5 and S12.</text>
</comment>
<evidence type="ECO:0000256" key="1">
    <source>
        <dbReference type="ARBA" id="ARBA00002569"/>
    </source>
</evidence>
<dbReference type="InterPro" id="IPR000630">
    <property type="entry name" value="Ribosomal_uS8"/>
</dbReference>
<evidence type="ECO:0000256" key="9">
    <source>
        <dbReference type="HAMAP-Rule" id="MF_01302"/>
    </source>
</evidence>
<dbReference type="Proteomes" id="UP000265691">
    <property type="component" value="Unassembled WGS sequence"/>
</dbReference>
<dbReference type="GO" id="GO:1990904">
    <property type="term" value="C:ribonucleoprotein complex"/>
    <property type="evidence" value="ECO:0007669"/>
    <property type="project" value="UniProtKB-KW"/>
</dbReference>
<evidence type="ECO:0000256" key="5">
    <source>
        <dbReference type="ARBA" id="ARBA00022980"/>
    </source>
</evidence>
<evidence type="ECO:0000313" key="12">
    <source>
        <dbReference type="Proteomes" id="UP000265691"/>
    </source>
</evidence>
<comment type="similarity">
    <text evidence="2 9 10">Belongs to the universal ribosomal protein uS8 family.</text>
</comment>
<dbReference type="OrthoDB" id="9802617at2"/>
<name>A0A3A1Y775_9GAMM</name>
<evidence type="ECO:0000256" key="10">
    <source>
        <dbReference type="RuleBase" id="RU003660"/>
    </source>
</evidence>
<dbReference type="GO" id="GO:0005840">
    <property type="term" value="C:ribosome"/>
    <property type="evidence" value="ECO:0007669"/>
    <property type="project" value="UniProtKB-KW"/>
</dbReference>
<dbReference type="HAMAP" id="MF_01302_B">
    <property type="entry name" value="Ribosomal_uS8_B"/>
    <property type="match status" value="1"/>
</dbReference>
<dbReference type="GO" id="GO:0005737">
    <property type="term" value="C:cytoplasm"/>
    <property type="evidence" value="ECO:0007669"/>
    <property type="project" value="UniProtKB-ARBA"/>
</dbReference>
<proteinExistence type="inferred from homology"/>
<sequence>MSMQDPIADMLTRIRNGQAARKETVTLPSSKLKVAIAKVLKEEGYIESYETTDSVKSELTIKLKYFQGKAVVESIKRVSRPGLRIYKGKDALPTVMGGLGIAIVSTSKGVMTDRLARKEGLGGEIICFVA</sequence>
<accession>A0A3A1Y775</accession>